<organism evidence="3 4">
    <name type="scientific">Rubripirellula lacrimiformis</name>
    <dbReference type="NCBI Taxonomy" id="1930273"/>
    <lineage>
        <taxon>Bacteria</taxon>
        <taxon>Pseudomonadati</taxon>
        <taxon>Planctomycetota</taxon>
        <taxon>Planctomycetia</taxon>
        <taxon>Pirellulales</taxon>
        <taxon>Pirellulaceae</taxon>
        <taxon>Rubripirellula</taxon>
    </lineage>
</organism>
<feature type="compositionally biased region" description="Low complexity" evidence="1">
    <location>
        <begin position="1"/>
        <end position="10"/>
    </location>
</feature>
<reference evidence="3 4" key="1">
    <citation type="submission" date="2019-02" db="EMBL/GenBank/DDBJ databases">
        <title>Deep-cultivation of Planctomycetes and their phenomic and genomic characterization uncovers novel biology.</title>
        <authorList>
            <person name="Wiegand S."/>
            <person name="Jogler M."/>
            <person name="Boedeker C."/>
            <person name="Pinto D."/>
            <person name="Vollmers J."/>
            <person name="Rivas-Marin E."/>
            <person name="Kohn T."/>
            <person name="Peeters S.H."/>
            <person name="Heuer A."/>
            <person name="Rast P."/>
            <person name="Oberbeckmann S."/>
            <person name="Bunk B."/>
            <person name="Jeske O."/>
            <person name="Meyerdierks A."/>
            <person name="Storesund J.E."/>
            <person name="Kallscheuer N."/>
            <person name="Luecker S."/>
            <person name="Lage O.M."/>
            <person name="Pohl T."/>
            <person name="Merkel B.J."/>
            <person name="Hornburger P."/>
            <person name="Mueller R.-W."/>
            <person name="Bruemmer F."/>
            <person name="Labrenz M."/>
            <person name="Spormann A.M."/>
            <person name="Op den Camp H."/>
            <person name="Overmann J."/>
            <person name="Amann R."/>
            <person name="Jetten M.S.M."/>
            <person name="Mascher T."/>
            <person name="Medema M.H."/>
            <person name="Devos D.P."/>
            <person name="Kaster A.-K."/>
            <person name="Ovreas L."/>
            <person name="Rohde M."/>
            <person name="Galperin M.Y."/>
            <person name="Jogler C."/>
        </authorList>
    </citation>
    <scope>NUCLEOTIDE SEQUENCE [LARGE SCALE GENOMIC DNA]</scope>
    <source>
        <strain evidence="3 4">K22_7</strain>
    </source>
</reference>
<dbReference type="Proteomes" id="UP000318538">
    <property type="component" value="Chromosome"/>
</dbReference>
<dbReference type="KEGG" id="rlc:K227x_60500"/>
<evidence type="ECO:0000313" key="4">
    <source>
        <dbReference type="Proteomes" id="UP000318538"/>
    </source>
</evidence>
<evidence type="ECO:0000313" key="3">
    <source>
        <dbReference type="EMBL" id="QDT07622.1"/>
    </source>
</evidence>
<protein>
    <submittedName>
        <fullName evidence="3">Uncharacterized protein</fullName>
    </submittedName>
</protein>
<sequence>MSSSYSIESSSNRKSDRTAFTEQADVATLSEVVETDRPTPAIARQLAAIFWILAAWAVGMIVFEMTAVGEESERSWIVQPSPTYSIEAVFDGSALSSGHSTTTKHRF</sequence>
<name>A0A517NKG0_9BACT</name>
<dbReference type="EMBL" id="CP036525">
    <property type="protein sequence ID" value="QDT07622.1"/>
    <property type="molecule type" value="Genomic_DNA"/>
</dbReference>
<accession>A0A517NKG0</accession>
<evidence type="ECO:0000256" key="2">
    <source>
        <dbReference type="SAM" id="Phobius"/>
    </source>
</evidence>
<keyword evidence="4" id="KW-1185">Reference proteome</keyword>
<gene>
    <name evidence="3" type="ORF">K227x_60500</name>
</gene>
<dbReference type="OrthoDB" id="10015773at2"/>
<evidence type="ECO:0000256" key="1">
    <source>
        <dbReference type="SAM" id="MobiDB-lite"/>
    </source>
</evidence>
<dbReference type="RefSeq" id="WP_145175841.1">
    <property type="nucleotide sequence ID" value="NZ_CP036525.1"/>
</dbReference>
<feature type="region of interest" description="Disordered" evidence="1">
    <location>
        <begin position="1"/>
        <end position="20"/>
    </location>
</feature>
<keyword evidence="2" id="KW-1133">Transmembrane helix</keyword>
<proteinExistence type="predicted"/>
<keyword evidence="2" id="KW-0812">Transmembrane</keyword>
<keyword evidence="2" id="KW-0472">Membrane</keyword>
<feature type="transmembrane region" description="Helical" evidence="2">
    <location>
        <begin position="42"/>
        <end position="63"/>
    </location>
</feature>
<dbReference type="AlphaFoldDB" id="A0A517NKG0"/>